<accession>A0A8J2T3N4</accession>
<reference evidence="3" key="1">
    <citation type="journal article" date="2013" name="Genome Announc.">
        <title>Genome sequence of the food spoilage yeast Zygosaccharomyces bailii CLIB 213(T).</title>
        <authorList>
            <person name="Galeote V."/>
            <person name="Bigey F."/>
            <person name="Devillers H."/>
            <person name="Neuveglise C."/>
            <person name="Dequin S."/>
        </authorList>
    </citation>
    <scope>NUCLEOTIDE SEQUENCE [LARGE SCALE GENOMIC DNA]</scope>
    <source>
        <strain evidence="3">CLIB 213 / ATCC 58445 / CBS 680 / CCRC 21525 / NBRC 1098 / NCYC 1416 / NRRL Y-2227</strain>
    </source>
</reference>
<dbReference type="Proteomes" id="UP000019375">
    <property type="component" value="Unassembled WGS sequence"/>
</dbReference>
<evidence type="ECO:0000313" key="2">
    <source>
        <dbReference type="EMBL" id="CDF87908.1"/>
    </source>
</evidence>
<feature type="compositionally biased region" description="Polar residues" evidence="1">
    <location>
        <begin position="164"/>
        <end position="175"/>
    </location>
</feature>
<feature type="region of interest" description="Disordered" evidence="1">
    <location>
        <begin position="124"/>
        <end position="178"/>
    </location>
</feature>
<feature type="compositionally biased region" description="Acidic residues" evidence="1">
    <location>
        <begin position="142"/>
        <end position="157"/>
    </location>
</feature>
<protein>
    <submittedName>
        <fullName evidence="2">BN860_17194g1_1</fullName>
    </submittedName>
</protein>
<gene>
    <name evidence="2" type="ORF">BN860_17194g</name>
</gene>
<dbReference type="AlphaFoldDB" id="A0A8J2T3N4"/>
<proteinExistence type="predicted"/>
<organism evidence="2 3">
    <name type="scientific">Zygosaccharomyces bailii (strain CLIB 213 / ATCC 58445 / CBS 680 / BCRC 21525 / NBRC 1098 / NCYC 1416 / NRRL Y-2227)</name>
    <dbReference type="NCBI Taxonomy" id="1333698"/>
    <lineage>
        <taxon>Eukaryota</taxon>
        <taxon>Fungi</taxon>
        <taxon>Dikarya</taxon>
        <taxon>Ascomycota</taxon>
        <taxon>Saccharomycotina</taxon>
        <taxon>Saccharomycetes</taxon>
        <taxon>Saccharomycetales</taxon>
        <taxon>Saccharomycetaceae</taxon>
        <taxon>Zygosaccharomyces</taxon>
    </lineage>
</organism>
<name>A0A8J2T3N4_ZYGB2</name>
<dbReference type="EMBL" id="HG316454">
    <property type="protein sequence ID" value="CDF87908.1"/>
    <property type="molecule type" value="Genomic_DNA"/>
</dbReference>
<evidence type="ECO:0000256" key="1">
    <source>
        <dbReference type="SAM" id="MobiDB-lite"/>
    </source>
</evidence>
<sequence length="211" mass="23479">MSPIFLNAIFNSTSICEPLSQSELSRVVVRPSLPVKELFIQRAAHKEYFSSNKLQSLVVILLMAAAARTLIYDAAKVEYKDIVTKILKSLKLRLTLLSKATLLLPIAVTLFRLEAQSLITSKQSSAHNPGEALDSKAGVGCDSDDDAETDPEIEQDTELEHQLASDTEQEVQQQYDLPATWRTQRKEVGLPYQDLTMSKSTALSLLLWDSK</sequence>
<evidence type="ECO:0000313" key="3">
    <source>
        <dbReference type="Proteomes" id="UP000019375"/>
    </source>
</evidence>
<dbReference type="OrthoDB" id="10445500at2759"/>
<keyword evidence="3" id="KW-1185">Reference proteome</keyword>